<dbReference type="AlphaFoldDB" id="A0A150JKV2"/>
<name>A0A150JKV2_9EURY</name>
<accession>A0A150JKV2</accession>
<dbReference type="EMBL" id="LNJE01000010">
    <property type="protein sequence ID" value="KYC57708.1"/>
    <property type="molecule type" value="Genomic_DNA"/>
</dbReference>
<comment type="caution">
    <text evidence="1">The sequence shown here is derived from an EMBL/GenBank/DDBJ whole genome shotgun (WGS) entry which is preliminary data.</text>
</comment>
<evidence type="ECO:0008006" key="2">
    <source>
        <dbReference type="Google" id="ProtNLM"/>
    </source>
</evidence>
<sequence length="166" mass="19353">MSNTLLISAFPGTGKSYYVENSNSCKDAPRYFAIDSDSSRFDKDNFPENYIEHIKQKIEEGYSRICISSHKEVREALVKNELSFILAYPSKELKEEYLERYRKRENSDKFIQLLSDNWDNWIDECSAQVGCSHIVLKKGQFISDIFPITLNSHVYNSFKYKPPPTI</sequence>
<gene>
    <name evidence="1" type="ORF">APG09_00953</name>
</gene>
<evidence type="ECO:0000313" key="1">
    <source>
        <dbReference type="EMBL" id="KYC57708.1"/>
    </source>
</evidence>
<proteinExistence type="predicted"/>
<reference evidence="1" key="1">
    <citation type="journal article" date="2016" name="ISME J.">
        <title>Chasing the elusive Euryarchaeota class WSA2: genomes reveal a uniquely fastidious methyl-reducing methanogen.</title>
        <authorList>
            <person name="Nobu M.K."/>
            <person name="Narihiro T."/>
            <person name="Kuroda K."/>
            <person name="Mei R."/>
            <person name="Liu W.T."/>
        </authorList>
    </citation>
    <scope>NUCLEOTIDE SEQUENCE [LARGE SCALE GENOMIC DNA]</scope>
    <source>
        <strain evidence="1">ADurb1213_Bin02801</strain>
    </source>
</reference>
<protein>
    <recommendedName>
        <fullName evidence="2">Zeta toxin</fullName>
    </recommendedName>
</protein>
<organism evidence="1">
    <name type="scientific">Candidatus Methanofastidiosum methylothiophilum</name>
    <dbReference type="NCBI Taxonomy" id="1705564"/>
    <lineage>
        <taxon>Archaea</taxon>
        <taxon>Methanobacteriati</taxon>
        <taxon>Methanobacteriota</taxon>
        <taxon>Stenosarchaea group</taxon>
        <taxon>Candidatus Methanofastidiosia</taxon>
        <taxon>Candidatus Methanofastidiosales</taxon>
        <taxon>Candidatus Methanofastidiosaceae</taxon>
        <taxon>Candidatus Methanofastidiosum</taxon>
    </lineage>
</organism>